<keyword evidence="3 8" id="KW-0418">Kinase</keyword>
<accession>A0ABQ5TAF4</accession>
<dbReference type="SUPFAM" id="SSF55060">
    <property type="entry name" value="GHMP Kinase, C-terminal domain"/>
    <property type="match status" value="1"/>
</dbReference>
<sequence length="321" mass="34872">MSFVGGGSDLPAFYRRHGGAVLSCTIDKYVYISVNPKFDGGIRLAYSQTEEVTSLAEIQHRLFRHSLEMLQVKGGVEVTTTADIPSRGTGLGSSSAFTVGLLNTMKAYLGESATAGDLAAWACEVEIERCGEPIGKQDQYASAFGGINVIEFRPDDTVDVQPILILPENQVRLQSELMMFYTGTTRSASQLLAAQNMAMESDPAVERRLLRMMDLVYRMQSDLEAGRISDFGTTLHENWLLKRELVSGISSSQIDNWYAAALSAGATGGKLLGAGAGGFLLVHAPLDCHEPVKRAVGLKHVPFRFDPLGTRIIFSDPCTDR</sequence>
<keyword evidence="2" id="KW-0547">Nucleotide-binding</keyword>
<evidence type="ECO:0000256" key="1">
    <source>
        <dbReference type="ARBA" id="ARBA00022679"/>
    </source>
</evidence>
<comment type="caution">
    <text evidence="8">The sequence shown here is derived from an EMBL/GenBank/DDBJ whole genome shotgun (WGS) entry which is preliminary data.</text>
</comment>
<dbReference type="InterPro" id="IPR052203">
    <property type="entry name" value="GHMP_Kinase-Related"/>
</dbReference>
<dbReference type="InterPro" id="IPR013750">
    <property type="entry name" value="GHMP_kinase_C_dom"/>
</dbReference>
<dbReference type="Pfam" id="PF08544">
    <property type="entry name" value="GHMP_kinases_C"/>
    <property type="match status" value="1"/>
</dbReference>
<evidence type="ECO:0000259" key="7">
    <source>
        <dbReference type="Pfam" id="PF08544"/>
    </source>
</evidence>
<dbReference type="InterPro" id="IPR014606">
    <property type="entry name" value="Heptose_7-P_kinase"/>
</dbReference>
<evidence type="ECO:0000256" key="2">
    <source>
        <dbReference type="ARBA" id="ARBA00022741"/>
    </source>
</evidence>
<dbReference type="InterPro" id="IPR006204">
    <property type="entry name" value="GHMP_kinase_N_dom"/>
</dbReference>
<name>A0ABQ5TAF4_9CAUL</name>
<dbReference type="PANTHER" id="PTHR32463">
    <property type="entry name" value="L-FUCOSE KINASE"/>
    <property type="match status" value="1"/>
</dbReference>
<dbReference type="InterPro" id="IPR020568">
    <property type="entry name" value="Ribosomal_Su5_D2-typ_SF"/>
</dbReference>
<keyword evidence="1" id="KW-0808">Transferase</keyword>
<organism evidence="8 9">
    <name type="scientific">Brevundimonas intermedia</name>
    <dbReference type="NCBI Taxonomy" id="74315"/>
    <lineage>
        <taxon>Bacteria</taxon>
        <taxon>Pseudomonadati</taxon>
        <taxon>Pseudomonadota</taxon>
        <taxon>Alphaproteobacteria</taxon>
        <taxon>Caulobacterales</taxon>
        <taxon>Caulobacteraceae</taxon>
        <taxon>Brevundimonas</taxon>
    </lineage>
</organism>
<dbReference type="Proteomes" id="UP001143509">
    <property type="component" value="Unassembled WGS sequence"/>
</dbReference>
<reference evidence="8" key="1">
    <citation type="journal article" date="2014" name="Int. J. Syst. Evol. Microbiol.">
        <title>Complete genome of a new Firmicutes species belonging to the dominant human colonic microbiota ('Ruminococcus bicirculans') reveals two chromosomes and a selective capacity to utilize plant glucans.</title>
        <authorList>
            <consortium name="NISC Comparative Sequencing Program"/>
            <person name="Wegmann U."/>
            <person name="Louis P."/>
            <person name="Goesmann A."/>
            <person name="Henrissat B."/>
            <person name="Duncan S.H."/>
            <person name="Flint H.J."/>
        </authorList>
    </citation>
    <scope>NUCLEOTIDE SEQUENCE</scope>
    <source>
        <strain evidence="8">VKM B-1499</strain>
    </source>
</reference>
<evidence type="ECO:0000256" key="3">
    <source>
        <dbReference type="ARBA" id="ARBA00022777"/>
    </source>
</evidence>
<comment type="similarity">
    <text evidence="5">Belongs to the GHMP kinase family.</text>
</comment>
<dbReference type="PANTHER" id="PTHR32463:SF0">
    <property type="entry name" value="L-FUCOSE KINASE"/>
    <property type="match status" value="1"/>
</dbReference>
<dbReference type="SUPFAM" id="SSF54211">
    <property type="entry name" value="Ribosomal protein S5 domain 2-like"/>
    <property type="match status" value="1"/>
</dbReference>
<protein>
    <submittedName>
        <fullName evidence="8">GHMP kinase</fullName>
    </submittedName>
</protein>
<dbReference type="RefSeq" id="WP_271165524.1">
    <property type="nucleotide sequence ID" value="NZ_BSFD01000009.1"/>
</dbReference>
<dbReference type="InterPro" id="IPR036554">
    <property type="entry name" value="GHMP_kinase_C_sf"/>
</dbReference>
<dbReference type="Gene3D" id="3.30.230.120">
    <property type="match status" value="1"/>
</dbReference>
<dbReference type="PRINTS" id="PR00960">
    <property type="entry name" value="LMBPPROTEIN"/>
</dbReference>
<evidence type="ECO:0000313" key="8">
    <source>
        <dbReference type="EMBL" id="GLK49328.1"/>
    </source>
</evidence>
<proteinExistence type="inferred from homology"/>
<gene>
    <name evidence="8" type="ORF">GCM10017620_23010</name>
</gene>
<dbReference type="EMBL" id="BSFD01000009">
    <property type="protein sequence ID" value="GLK49328.1"/>
    <property type="molecule type" value="Genomic_DNA"/>
</dbReference>
<evidence type="ECO:0000256" key="4">
    <source>
        <dbReference type="ARBA" id="ARBA00022840"/>
    </source>
</evidence>
<reference evidence="8" key="2">
    <citation type="submission" date="2023-01" db="EMBL/GenBank/DDBJ databases">
        <authorList>
            <person name="Sun Q."/>
            <person name="Evtushenko L."/>
        </authorList>
    </citation>
    <scope>NUCLEOTIDE SEQUENCE</scope>
    <source>
        <strain evidence="8">VKM B-1499</strain>
    </source>
</reference>
<dbReference type="Pfam" id="PF00288">
    <property type="entry name" value="GHMP_kinases_N"/>
    <property type="match status" value="1"/>
</dbReference>
<dbReference type="GO" id="GO:0016301">
    <property type="term" value="F:kinase activity"/>
    <property type="evidence" value="ECO:0007669"/>
    <property type="project" value="UniProtKB-KW"/>
</dbReference>
<dbReference type="InterPro" id="IPR001174">
    <property type="entry name" value="HddA/FKP"/>
</dbReference>
<evidence type="ECO:0000313" key="9">
    <source>
        <dbReference type="Proteomes" id="UP001143509"/>
    </source>
</evidence>
<keyword evidence="4" id="KW-0067">ATP-binding</keyword>
<dbReference type="PIRSF" id="PIRSF036406">
    <property type="entry name" value="Hept_kin"/>
    <property type="match status" value="1"/>
</dbReference>
<evidence type="ECO:0000259" key="6">
    <source>
        <dbReference type="Pfam" id="PF00288"/>
    </source>
</evidence>
<feature type="domain" description="GHMP kinase N-terminal" evidence="6">
    <location>
        <begin position="68"/>
        <end position="146"/>
    </location>
</feature>
<feature type="domain" description="GHMP kinase C-terminal" evidence="7">
    <location>
        <begin position="219"/>
        <end position="281"/>
    </location>
</feature>
<evidence type="ECO:0000256" key="5">
    <source>
        <dbReference type="ARBA" id="ARBA00038121"/>
    </source>
</evidence>
<keyword evidence="9" id="KW-1185">Reference proteome</keyword>